<evidence type="ECO:0000256" key="1">
    <source>
        <dbReference type="ARBA" id="ARBA00004418"/>
    </source>
</evidence>
<dbReference type="PRINTS" id="PR00969">
    <property type="entry name" value="CHAPERONPILI"/>
</dbReference>
<dbReference type="PANTHER" id="PTHR30251:SF0">
    <property type="entry name" value="FIMBRIAL CHAPERONE PROTEIN ELFD-RELATED"/>
    <property type="match status" value="1"/>
</dbReference>
<keyword evidence="4" id="KW-0574">Periplasm</keyword>
<dbReference type="GO" id="GO:0030288">
    <property type="term" value="C:outer membrane-bounded periplasmic space"/>
    <property type="evidence" value="ECO:0007669"/>
    <property type="project" value="InterPro"/>
</dbReference>
<feature type="signal peptide" evidence="6">
    <location>
        <begin position="1"/>
        <end position="22"/>
    </location>
</feature>
<dbReference type="PROSITE" id="PS51257">
    <property type="entry name" value="PROKAR_LIPOPROTEIN"/>
    <property type="match status" value="1"/>
</dbReference>
<dbReference type="InterPro" id="IPR013783">
    <property type="entry name" value="Ig-like_fold"/>
</dbReference>
<evidence type="ECO:0000256" key="6">
    <source>
        <dbReference type="SAM" id="SignalP"/>
    </source>
</evidence>
<dbReference type="GO" id="GO:0071555">
    <property type="term" value="P:cell wall organization"/>
    <property type="evidence" value="ECO:0007669"/>
    <property type="project" value="InterPro"/>
</dbReference>
<comment type="similarity">
    <text evidence="2">Belongs to the periplasmic pilus chaperone family.</text>
</comment>
<sequence>MKKVFNKSILIAAALFSCNGIAGLSLDTTRLNMYEKEKEIQYTAMNTSDDRAFLVNASISKSADKIKDKTSEFLISPPLFRIDPTSKNSVRIRLIDNKNLPKDRESIFYVTTSGIQATATPFKVEDNNRNNGGVKAGVAFKIKLFYRPNGIEPLSKESFNNSKVFIADKYVIIENKSPYYMDLKGLKLDGERIKLPTLVNNLVKPYSQEKFSIDNNKVRKEAILMITNDLGDVDEVKLKIN</sequence>
<evidence type="ECO:0000259" key="8">
    <source>
        <dbReference type="Pfam" id="PF02753"/>
    </source>
</evidence>
<dbReference type="SUPFAM" id="SSF49354">
    <property type="entry name" value="PapD-like"/>
    <property type="match status" value="1"/>
</dbReference>
<keyword evidence="10" id="KW-1185">Reference proteome</keyword>
<organism evidence="9 10">
    <name type="scientific">Providencia sneebia DSM 19967</name>
    <dbReference type="NCBI Taxonomy" id="1141660"/>
    <lineage>
        <taxon>Bacteria</taxon>
        <taxon>Pseudomonadati</taxon>
        <taxon>Pseudomonadota</taxon>
        <taxon>Gammaproteobacteria</taxon>
        <taxon>Enterobacterales</taxon>
        <taxon>Morganellaceae</taxon>
        <taxon>Providencia</taxon>
    </lineage>
</organism>
<gene>
    <name evidence="9" type="ORF">OO7_02736</name>
</gene>
<reference evidence="9 10" key="1">
    <citation type="journal article" date="2012" name="BMC Genomics">
        <title>Comparative genomics of bacteria in the genus Providencia isolated from wild Drosophila melanogaster.</title>
        <authorList>
            <person name="Galac M.R."/>
            <person name="Lazzaro B.P."/>
        </authorList>
    </citation>
    <scope>NUCLEOTIDE SEQUENCE [LARGE SCALE GENOMIC DNA]</scope>
    <source>
        <strain evidence="9 10">DSM 19967</strain>
    </source>
</reference>
<dbReference type="EMBL" id="AKKN01000003">
    <property type="protein sequence ID" value="EKT60968.1"/>
    <property type="molecule type" value="Genomic_DNA"/>
</dbReference>
<evidence type="ECO:0000256" key="5">
    <source>
        <dbReference type="ARBA" id="ARBA00023186"/>
    </source>
</evidence>
<dbReference type="Proteomes" id="UP000010290">
    <property type="component" value="Chromosome"/>
</dbReference>
<dbReference type="AlphaFoldDB" id="K8WK34"/>
<feature type="chain" id="PRO_5003921264" description="Fimbrial chaperone" evidence="6">
    <location>
        <begin position="23"/>
        <end position="241"/>
    </location>
</feature>
<evidence type="ECO:0000313" key="9">
    <source>
        <dbReference type="EMBL" id="EKT60968.1"/>
    </source>
</evidence>
<comment type="subcellular location">
    <subcellularLocation>
        <location evidence="1">Periplasm</location>
    </subcellularLocation>
</comment>
<protein>
    <recommendedName>
        <fullName evidence="11">Fimbrial chaperone</fullName>
    </recommendedName>
</protein>
<dbReference type="Pfam" id="PF00345">
    <property type="entry name" value="PapD_N"/>
    <property type="match status" value="1"/>
</dbReference>
<feature type="domain" description="Pili assembly chaperone N-terminal" evidence="7">
    <location>
        <begin position="23"/>
        <end position="151"/>
    </location>
</feature>
<dbReference type="RefSeq" id="WP_008914426.1">
    <property type="nucleotide sequence ID" value="NZ_CM001773.1"/>
</dbReference>
<name>K8WK34_9GAMM</name>
<dbReference type="InterPro" id="IPR001829">
    <property type="entry name" value="Pili_assmbl_chaperone_bac"/>
</dbReference>
<dbReference type="HOGENOM" id="CLU_070768_0_1_6"/>
<dbReference type="InterPro" id="IPR008962">
    <property type="entry name" value="PapD-like_sf"/>
</dbReference>
<dbReference type="PANTHER" id="PTHR30251">
    <property type="entry name" value="PILUS ASSEMBLY CHAPERONE"/>
    <property type="match status" value="1"/>
</dbReference>
<evidence type="ECO:0000313" key="10">
    <source>
        <dbReference type="Proteomes" id="UP000010290"/>
    </source>
</evidence>
<keyword evidence="5" id="KW-0143">Chaperone</keyword>
<dbReference type="Gene3D" id="2.60.40.10">
    <property type="entry name" value="Immunoglobulins"/>
    <property type="match status" value="2"/>
</dbReference>
<dbReference type="InterPro" id="IPR016147">
    <property type="entry name" value="Pili_assmbl_chaperone_N"/>
</dbReference>
<dbReference type="InterPro" id="IPR016148">
    <property type="entry name" value="Pili_assmbl_chaperone_C"/>
</dbReference>
<dbReference type="PATRIC" id="fig|1141660.3.peg.551"/>
<evidence type="ECO:0000256" key="3">
    <source>
        <dbReference type="ARBA" id="ARBA00022729"/>
    </source>
</evidence>
<proteinExistence type="inferred from homology"/>
<dbReference type="InterPro" id="IPR036316">
    <property type="entry name" value="Pili_assmbl_chap_C_dom_sf"/>
</dbReference>
<evidence type="ECO:0000259" key="7">
    <source>
        <dbReference type="Pfam" id="PF00345"/>
    </source>
</evidence>
<dbReference type="InterPro" id="IPR050643">
    <property type="entry name" value="Periplasmic_pilus_chap"/>
</dbReference>
<evidence type="ECO:0000256" key="4">
    <source>
        <dbReference type="ARBA" id="ARBA00022764"/>
    </source>
</evidence>
<keyword evidence="3 6" id="KW-0732">Signal</keyword>
<evidence type="ECO:0000256" key="2">
    <source>
        <dbReference type="ARBA" id="ARBA00007399"/>
    </source>
</evidence>
<dbReference type="SUPFAM" id="SSF49584">
    <property type="entry name" value="Periplasmic chaperone C-domain"/>
    <property type="match status" value="1"/>
</dbReference>
<comment type="caution">
    <text evidence="9">The sequence shown here is derived from an EMBL/GenBank/DDBJ whole genome shotgun (WGS) entry which is preliminary data.</text>
</comment>
<accession>K8WK34</accession>
<evidence type="ECO:0008006" key="11">
    <source>
        <dbReference type="Google" id="ProtNLM"/>
    </source>
</evidence>
<feature type="domain" description="Pili assembly chaperone C-terminal" evidence="8">
    <location>
        <begin position="173"/>
        <end position="231"/>
    </location>
</feature>
<dbReference type="Pfam" id="PF02753">
    <property type="entry name" value="PapD_C"/>
    <property type="match status" value="1"/>
</dbReference>